<comment type="caution">
    <text evidence="1">The sequence shown here is derived from an EMBL/GenBank/DDBJ whole genome shotgun (WGS) entry which is preliminary data.</text>
</comment>
<protein>
    <submittedName>
        <fullName evidence="1">Conserved domain protein</fullName>
    </submittedName>
</protein>
<sequence length="62" mass="6700">MTDLCGKRLPDSNVCLYIEGDSRDGCLSVREGSFIRIPGSAVQGKCFGMAVLKPENICSDVF</sequence>
<dbReference type="EMBL" id="AEXO01000095">
    <property type="protein sequence ID" value="EGC85789.1"/>
    <property type="molecule type" value="Genomic_DNA"/>
</dbReference>
<evidence type="ECO:0000313" key="2">
    <source>
        <dbReference type="Proteomes" id="UP000003155"/>
    </source>
</evidence>
<dbReference type="Proteomes" id="UP000003155">
    <property type="component" value="Unassembled WGS sequence"/>
</dbReference>
<dbReference type="AlphaFoldDB" id="F0H8N7"/>
<gene>
    <name evidence="1" type="ORF">HMPREF9303_2537</name>
</gene>
<reference evidence="1 2" key="1">
    <citation type="submission" date="2011-02" db="EMBL/GenBank/DDBJ databases">
        <authorList>
            <person name="Durkin A.S."/>
            <person name="Madupu R."/>
            <person name="Torralba M."/>
            <person name="Gillis M."/>
            <person name="Methe B."/>
            <person name="Sutton G."/>
            <person name="Nelson K.E."/>
        </authorList>
    </citation>
    <scope>NUCLEOTIDE SEQUENCE [LARGE SCALE GENOMIC DNA]</scope>
    <source>
        <strain evidence="1 2">CRIS 18C-A</strain>
    </source>
</reference>
<keyword evidence="2" id="KW-1185">Reference proteome</keyword>
<name>F0H8N7_9BACT</name>
<accession>F0H8N7</accession>
<evidence type="ECO:0000313" key="1">
    <source>
        <dbReference type="EMBL" id="EGC85789.1"/>
    </source>
</evidence>
<organism evidence="1 2">
    <name type="scientific">Prevotella denticola CRIS 18C-A</name>
    <dbReference type="NCBI Taxonomy" id="944557"/>
    <lineage>
        <taxon>Bacteria</taxon>
        <taxon>Pseudomonadati</taxon>
        <taxon>Bacteroidota</taxon>
        <taxon>Bacteroidia</taxon>
        <taxon>Bacteroidales</taxon>
        <taxon>Prevotellaceae</taxon>
        <taxon>Prevotella</taxon>
    </lineage>
</organism>
<proteinExistence type="predicted"/>